<proteinExistence type="predicted"/>
<dbReference type="GeneID" id="100373058"/>
<dbReference type="CDD" id="cd03192">
    <property type="entry name" value="GST_C_Sigma_like"/>
    <property type="match status" value="1"/>
</dbReference>
<evidence type="ECO:0000259" key="2">
    <source>
        <dbReference type="PROSITE" id="PS50404"/>
    </source>
</evidence>
<feature type="domain" description="GST N-terminal" evidence="2">
    <location>
        <begin position="48"/>
        <end position="132"/>
    </location>
</feature>
<dbReference type="RefSeq" id="XP_006815126.1">
    <property type="nucleotide sequence ID" value="XM_006815063.1"/>
</dbReference>
<organism evidence="4 5">
    <name type="scientific">Saccoglossus kowalevskii</name>
    <name type="common">Acorn worm</name>
    <dbReference type="NCBI Taxonomy" id="10224"/>
    <lineage>
        <taxon>Eukaryota</taxon>
        <taxon>Metazoa</taxon>
        <taxon>Hemichordata</taxon>
        <taxon>Enteropneusta</taxon>
        <taxon>Harrimaniidae</taxon>
        <taxon>Saccoglossus</taxon>
    </lineage>
</organism>
<dbReference type="PROSITE" id="PS50404">
    <property type="entry name" value="GST_NTER"/>
    <property type="match status" value="1"/>
</dbReference>
<sequence>MSDLVQFAVVLAAALVAVYYTGHGPYLLRKTSELAYGKPGCSPVPAIGNVTIHYFDIRGRAEVIRLMLEEAQIPYNETKFTEKSWPAAKIKGIEDGLYTFGQVPAITTTKGFQLVQSHAIAHYIGRSTGMECDCEDLHFCDVVSQGVEDFRQKMGKVVYDVDFSAEKRNDYFDNIASTWLDHFEKIAPCIQAQDKTFFASDRLTWIDFLVFDLLDNNVEFSKVKMAGVRPVDVLEKYPRLSSFYNQFIQRPNLVAYLQNRSPFKLPYMPKVNIPVVKKSEKPKVTKQVPKQMPKKVPDTQQKPKAKIETGKVKTPVKQGKPAPTAKP</sequence>
<dbReference type="InterPro" id="IPR036282">
    <property type="entry name" value="Glutathione-S-Trfase_C_sf"/>
</dbReference>
<dbReference type="SUPFAM" id="SSF52833">
    <property type="entry name" value="Thioredoxin-like"/>
    <property type="match status" value="1"/>
</dbReference>
<dbReference type="SFLD" id="SFLDS00019">
    <property type="entry name" value="Glutathione_Transferase_(cytos"/>
    <property type="match status" value="1"/>
</dbReference>
<feature type="region of interest" description="Disordered" evidence="1">
    <location>
        <begin position="280"/>
        <end position="327"/>
    </location>
</feature>
<evidence type="ECO:0000259" key="3">
    <source>
        <dbReference type="PROSITE" id="PS50405"/>
    </source>
</evidence>
<evidence type="ECO:0000313" key="4">
    <source>
        <dbReference type="Proteomes" id="UP000694865"/>
    </source>
</evidence>
<reference evidence="5" key="1">
    <citation type="submission" date="2025-08" db="UniProtKB">
        <authorList>
            <consortium name="RefSeq"/>
        </authorList>
    </citation>
    <scope>IDENTIFICATION</scope>
    <source>
        <tissue evidence="5">Testes</tissue>
    </source>
</reference>
<gene>
    <name evidence="5" type="primary">LOC100373058</name>
</gene>
<dbReference type="Pfam" id="PF14497">
    <property type="entry name" value="GST_C_3"/>
    <property type="match status" value="1"/>
</dbReference>
<dbReference type="InterPro" id="IPR036249">
    <property type="entry name" value="Thioredoxin-like_sf"/>
</dbReference>
<dbReference type="InterPro" id="IPR040079">
    <property type="entry name" value="Glutathione_S-Trfase"/>
</dbReference>
<keyword evidence="4" id="KW-1185">Reference proteome</keyword>
<protein>
    <submittedName>
        <fullName evidence="5">Glutathione S-transferase P 1-like</fullName>
    </submittedName>
</protein>
<dbReference type="CDD" id="cd03039">
    <property type="entry name" value="GST_N_Sigma_like"/>
    <property type="match status" value="1"/>
</dbReference>
<evidence type="ECO:0000256" key="1">
    <source>
        <dbReference type="SAM" id="MobiDB-lite"/>
    </source>
</evidence>
<dbReference type="PANTHER" id="PTHR11571">
    <property type="entry name" value="GLUTATHIONE S-TRANSFERASE"/>
    <property type="match status" value="1"/>
</dbReference>
<dbReference type="PROSITE" id="PS50405">
    <property type="entry name" value="GST_CTER"/>
    <property type="match status" value="1"/>
</dbReference>
<dbReference type="Gene3D" id="1.20.1050.10">
    <property type="match status" value="1"/>
</dbReference>
<dbReference type="InterPro" id="IPR004045">
    <property type="entry name" value="Glutathione_S-Trfase_N"/>
</dbReference>
<dbReference type="InterPro" id="IPR050213">
    <property type="entry name" value="GST_superfamily"/>
</dbReference>
<feature type="domain" description="GST C-terminal" evidence="3">
    <location>
        <begin position="133"/>
        <end position="265"/>
    </location>
</feature>
<dbReference type="PANTHER" id="PTHR11571:SF141">
    <property type="entry name" value="GLUTATHIONE S-TRANSFERASE"/>
    <property type="match status" value="1"/>
</dbReference>
<accession>A0ABM0M535</accession>
<evidence type="ECO:0000313" key="5">
    <source>
        <dbReference type="RefSeq" id="XP_006815126.1"/>
    </source>
</evidence>
<name>A0ABM0M535_SACKO</name>
<dbReference type="InterPro" id="IPR004046">
    <property type="entry name" value="GST_C"/>
</dbReference>
<dbReference type="InterPro" id="IPR010987">
    <property type="entry name" value="Glutathione-S-Trfase_C-like"/>
</dbReference>
<dbReference type="Proteomes" id="UP000694865">
    <property type="component" value="Unplaced"/>
</dbReference>
<dbReference type="SUPFAM" id="SSF47616">
    <property type="entry name" value="GST C-terminal domain-like"/>
    <property type="match status" value="1"/>
</dbReference>
<dbReference type="Gene3D" id="3.40.30.10">
    <property type="entry name" value="Glutaredoxin"/>
    <property type="match status" value="1"/>
</dbReference>
<dbReference type="Pfam" id="PF02798">
    <property type="entry name" value="GST_N"/>
    <property type="match status" value="1"/>
</dbReference>